<dbReference type="InterPro" id="IPR002821">
    <property type="entry name" value="Hydantoinase_A"/>
</dbReference>
<feature type="domain" description="Hydantoinase A/oxoprolinase" evidence="1">
    <location>
        <begin position="188"/>
        <end position="321"/>
    </location>
</feature>
<dbReference type="STRING" id="218672.SAMN04489759_11285"/>
<dbReference type="AlphaFoldDB" id="A0A1G7XEH9"/>
<dbReference type="OrthoDB" id="9814788at2"/>
<feature type="domain" description="Hydantoinase/oxoprolinase N-terminal" evidence="2">
    <location>
        <begin position="5"/>
        <end position="168"/>
    </location>
</feature>
<gene>
    <name evidence="3" type="ORF">SAMN04489759_11285</name>
</gene>
<dbReference type="Pfam" id="PF01968">
    <property type="entry name" value="Hydantoinase_A"/>
    <property type="match status" value="1"/>
</dbReference>
<evidence type="ECO:0000259" key="1">
    <source>
        <dbReference type="Pfam" id="PF01968"/>
    </source>
</evidence>
<dbReference type="RefSeq" id="WP_093743847.1">
    <property type="nucleotide sequence ID" value="NZ_FNBP01000012.1"/>
</dbReference>
<dbReference type="InterPro" id="IPR008040">
    <property type="entry name" value="Hydant_A_N"/>
</dbReference>
<protein>
    <submittedName>
        <fullName evidence="3">N-methylhydantoinase A/oxoprolinase/acetone carboxylase, beta subunit</fullName>
    </submittedName>
</protein>
<organism evidence="3 4">
    <name type="scientific">Sulfitobacter delicatus</name>
    <dbReference type="NCBI Taxonomy" id="218672"/>
    <lineage>
        <taxon>Bacteria</taxon>
        <taxon>Pseudomonadati</taxon>
        <taxon>Pseudomonadota</taxon>
        <taxon>Alphaproteobacteria</taxon>
        <taxon>Rhodobacterales</taxon>
        <taxon>Roseobacteraceae</taxon>
        <taxon>Sulfitobacter</taxon>
    </lineage>
</organism>
<name>A0A1G7XEH9_9RHOB</name>
<dbReference type="SUPFAM" id="SSF53067">
    <property type="entry name" value="Actin-like ATPase domain"/>
    <property type="match status" value="1"/>
</dbReference>
<dbReference type="InterPro" id="IPR043129">
    <property type="entry name" value="ATPase_NBD"/>
</dbReference>
<dbReference type="GO" id="GO:0006749">
    <property type="term" value="P:glutathione metabolic process"/>
    <property type="evidence" value="ECO:0007669"/>
    <property type="project" value="TreeGrafter"/>
</dbReference>
<evidence type="ECO:0000259" key="2">
    <source>
        <dbReference type="Pfam" id="PF05378"/>
    </source>
</evidence>
<dbReference type="Proteomes" id="UP000199399">
    <property type="component" value="Unassembled WGS sequence"/>
</dbReference>
<evidence type="ECO:0000313" key="4">
    <source>
        <dbReference type="Proteomes" id="UP000199399"/>
    </source>
</evidence>
<dbReference type="EMBL" id="FNBP01000012">
    <property type="protein sequence ID" value="SDG82554.1"/>
    <property type="molecule type" value="Genomic_DNA"/>
</dbReference>
<dbReference type="InterPro" id="IPR045079">
    <property type="entry name" value="Oxoprolinase-like"/>
</dbReference>
<dbReference type="GO" id="GO:0005829">
    <property type="term" value="C:cytosol"/>
    <property type="evidence" value="ECO:0007669"/>
    <property type="project" value="TreeGrafter"/>
</dbReference>
<accession>A0A1G7XEH9</accession>
<reference evidence="4" key="1">
    <citation type="submission" date="2016-10" db="EMBL/GenBank/DDBJ databases">
        <authorList>
            <person name="Varghese N."/>
            <person name="Submissions S."/>
        </authorList>
    </citation>
    <scope>NUCLEOTIDE SEQUENCE [LARGE SCALE GENOMIC DNA]</scope>
    <source>
        <strain evidence="4">DSM 16477</strain>
    </source>
</reference>
<dbReference type="PANTHER" id="PTHR11365">
    <property type="entry name" value="5-OXOPROLINASE RELATED"/>
    <property type="match status" value="1"/>
</dbReference>
<evidence type="ECO:0000313" key="3">
    <source>
        <dbReference type="EMBL" id="SDG82554.1"/>
    </source>
</evidence>
<sequence length="668" mass="69451">MTVLLGVDTGGTYTDAVLIRDETEVIASAKALTTRADLAIGVGNAVSAVLAQSGFAPSDIAMASLSTTLATNALVEGQGGRVALIYVGFRARDLAAHGLEEALRGDPSLLLAGGHDHAGAEVAALDEAALLAFLETHKRDVSGFAVASQFATRNPAHEVRVAELVAEVTGRPVSASHELSARLNGPKRALTALLNARLIGMIDRLIGRAETQLRALGINAPMMVVRGDGAQMSSAQARQRPIETILSGPAASLVGAKWLTGAEHALVSDIGGTTTDVALLRDGRPAIDPAGAQVGAYRTMVEAVAMRTHGLGGDSEVHFVAEGLMAGVTLGPKRVLPVSLMATEAPEVVHTALDAQLRRTVPGEHDGRFVRAVSGQEAEGLAPREAALLERIGAAVHPLGDVLRSRMEKGALARLVARGLVQVAGVTPSDASHVAGQLDAWDAHAARKALELFGRQRGGSGAKFCPEPEKLAQIIIDRLIYQTSLALLETAFAEEDPGFDLPPEVLARHVLLQRGLAGHRGLLRIDAGLNLPIVGLGASAASYYPAVGARLGTEMILPEHAGVANAIGAVVGRVIMRQSGTVTSPVEGKFRVHLDAGPEDFSDPESALALLETVLTRAARERAKSAGAAEIEVQVSRNIRTAGVEGREVFVEADVTVEASGRPRVAVG</sequence>
<dbReference type="GO" id="GO:0017168">
    <property type="term" value="F:5-oxoprolinase (ATP-hydrolyzing) activity"/>
    <property type="evidence" value="ECO:0007669"/>
    <property type="project" value="TreeGrafter"/>
</dbReference>
<proteinExistence type="predicted"/>
<keyword evidence="4" id="KW-1185">Reference proteome</keyword>
<dbReference type="PANTHER" id="PTHR11365:SF2">
    <property type="entry name" value="5-OXOPROLINASE"/>
    <property type="match status" value="1"/>
</dbReference>
<dbReference type="Pfam" id="PF05378">
    <property type="entry name" value="Hydant_A_N"/>
    <property type="match status" value="1"/>
</dbReference>